<feature type="binding site" evidence="9">
    <location>
        <position position="38"/>
    </location>
    <ligand>
        <name>[4Fe-4S] cluster</name>
        <dbReference type="ChEBI" id="CHEBI:49883"/>
        <label>1</label>
    </ligand>
</feature>
<feature type="domain" description="Radical SAM core" evidence="10">
    <location>
        <begin position="51"/>
        <end position="267"/>
    </location>
</feature>
<keyword evidence="6 9" id="KW-0408">Iron</keyword>
<dbReference type="FunFam" id="3.20.20.70:FF:000040">
    <property type="entry name" value="Lipoyl synthase"/>
    <property type="match status" value="1"/>
</dbReference>
<dbReference type="CDD" id="cd01335">
    <property type="entry name" value="Radical_SAM"/>
    <property type="match status" value="1"/>
</dbReference>
<evidence type="ECO:0000259" key="10">
    <source>
        <dbReference type="PROSITE" id="PS51918"/>
    </source>
</evidence>
<dbReference type="Gene3D" id="3.20.20.70">
    <property type="entry name" value="Aldolase class I"/>
    <property type="match status" value="1"/>
</dbReference>
<keyword evidence="12" id="KW-1185">Reference proteome</keyword>
<protein>
    <recommendedName>
        <fullName evidence="9">Lipoyl synthase</fullName>
        <ecNumber evidence="9">2.8.1.8</ecNumber>
    </recommendedName>
    <alternativeName>
        <fullName evidence="9">Lip-syn</fullName>
        <shortName evidence="9">LS</shortName>
    </alternativeName>
    <alternativeName>
        <fullName evidence="9">Lipoate synthase</fullName>
    </alternativeName>
    <alternativeName>
        <fullName evidence="9">Lipoic acid synthase</fullName>
    </alternativeName>
    <alternativeName>
        <fullName evidence="9">Sulfur insertion protein LipA</fullName>
    </alternativeName>
</protein>
<keyword evidence="4 9" id="KW-0949">S-adenosyl-L-methionine</keyword>
<dbReference type="EMBL" id="FTMS01000002">
    <property type="protein sequence ID" value="SIP97702.1"/>
    <property type="molecule type" value="Genomic_DNA"/>
</dbReference>
<dbReference type="GO" id="GO:0051539">
    <property type="term" value="F:4 iron, 4 sulfur cluster binding"/>
    <property type="evidence" value="ECO:0007669"/>
    <property type="project" value="UniProtKB-UniRule"/>
</dbReference>
<comment type="pathway">
    <text evidence="9">Protein modification; protein lipoylation via endogenous pathway; protein N(6)-(lipoyl)lysine from octanoyl-[acyl-carrier-protein]: step 2/2.</text>
</comment>
<evidence type="ECO:0000313" key="12">
    <source>
        <dbReference type="Proteomes" id="UP000186400"/>
    </source>
</evidence>
<feature type="binding site" evidence="9">
    <location>
        <position position="43"/>
    </location>
    <ligand>
        <name>[4Fe-4S] cluster</name>
        <dbReference type="ChEBI" id="CHEBI:49883"/>
        <label>1</label>
    </ligand>
</feature>
<name>A0A1N6P0N7_9SPIO</name>
<dbReference type="UniPathway" id="UPA00538">
    <property type="reaction ID" value="UER00593"/>
</dbReference>
<dbReference type="OrthoDB" id="9787898at2"/>
<dbReference type="SUPFAM" id="SSF102114">
    <property type="entry name" value="Radical SAM enzymes"/>
    <property type="match status" value="1"/>
</dbReference>
<keyword evidence="5 9" id="KW-0479">Metal-binding</keyword>
<evidence type="ECO:0000256" key="1">
    <source>
        <dbReference type="ARBA" id="ARBA00022485"/>
    </source>
</evidence>
<feature type="binding site" evidence="9">
    <location>
        <position position="72"/>
    </location>
    <ligand>
        <name>[4Fe-4S] cluster</name>
        <dbReference type="ChEBI" id="CHEBI:49883"/>
        <label>2</label>
        <note>4Fe-4S-S-AdoMet</note>
    </ligand>
</feature>
<dbReference type="GO" id="GO:0046872">
    <property type="term" value="F:metal ion binding"/>
    <property type="evidence" value="ECO:0007669"/>
    <property type="project" value="UniProtKB-KW"/>
</dbReference>
<dbReference type="EC" id="2.8.1.8" evidence="9"/>
<evidence type="ECO:0000256" key="3">
    <source>
        <dbReference type="ARBA" id="ARBA00022679"/>
    </source>
</evidence>
<comment type="subcellular location">
    <subcellularLocation>
        <location evidence="9">Cytoplasm</location>
    </subcellularLocation>
</comment>
<dbReference type="InterPro" id="IPR013785">
    <property type="entry name" value="Aldolase_TIM"/>
</dbReference>
<accession>A0A1N6P0N7</accession>
<dbReference type="RefSeq" id="WP_076487616.1">
    <property type="nucleotide sequence ID" value="NZ_FTMS01000002.1"/>
</dbReference>
<reference evidence="11 12" key="1">
    <citation type="submission" date="2017-01" db="EMBL/GenBank/DDBJ databases">
        <authorList>
            <person name="Mah S.A."/>
            <person name="Swanson W.J."/>
            <person name="Moy G.W."/>
            <person name="Vacquier V.D."/>
        </authorList>
    </citation>
    <scope>NUCLEOTIDE SEQUENCE [LARGE SCALE GENOMIC DNA]</scope>
    <source>
        <strain evidence="11 12">ASpG1</strain>
    </source>
</reference>
<feature type="binding site" evidence="9">
    <location>
        <position position="278"/>
    </location>
    <ligand>
        <name>[4Fe-4S] cluster</name>
        <dbReference type="ChEBI" id="CHEBI:49883"/>
        <label>1</label>
    </ligand>
</feature>
<dbReference type="NCBIfam" id="TIGR00510">
    <property type="entry name" value="lipA"/>
    <property type="match status" value="1"/>
</dbReference>
<dbReference type="NCBIfam" id="NF004019">
    <property type="entry name" value="PRK05481.1"/>
    <property type="match status" value="1"/>
</dbReference>
<dbReference type="Proteomes" id="UP000186400">
    <property type="component" value="Unassembled WGS sequence"/>
</dbReference>
<evidence type="ECO:0000256" key="9">
    <source>
        <dbReference type="HAMAP-Rule" id="MF_00206"/>
    </source>
</evidence>
<dbReference type="GO" id="GO:0005737">
    <property type="term" value="C:cytoplasm"/>
    <property type="evidence" value="ECO:0007669"/>
    <property type="project" value="UniProtKB-SubCell"/>
</dbReference>
<dbReference type="PROSITE" id="PS51918">
    <property type="entry name" value="RADICAL_SAM"/>
    <property type="match status" value="1"/>
</dbReference>
<evidence type="ECO:0000256" key="4">
    <source>
        <dbReference type="ARBA" id="ARBA00022691"/>
    </source>
</evidence>
<sequence length="305" mass="34312">MSDSCERKPDWLKIQLNTTENFRYLKRLMREERLTTVCEEARCPNIHECWGQHKTATFMILGQICTRRCRFCAVKTGAPIAVDQGEPRRVAESVAKMGLVHAVITMVNRDDLPDGGALVMAQTVEAIREAAPGCAVELLAGDFQGNRDALKVVLESRPEVLGHNLETVRRLSPQVRSRSDYDRSLGVLAAARDLAPLQALKSSLMLGLGETEEEVLVAMEDLLKQGVTILNLGQYLQPTRRHLPVQRYWTPQEFSLLRDQALARGFRFCDAGPLVRSSYHAGAGYQEYLKQIGSKKEDYRGERKK</sequence>
<keyword evidence="2 9" id="KW-0963">Cytoplasm</keyword>
<comment type="catalytic activity">
    <reaction evidence="8 9">
        <text>[[Fe-S] cluster scaffold protein carrying a second [4Fe-4S](2+) cluster] + N(6)-octanoyl-L-lysyl-[protein] + 2 oxidized [2Fe-2S]-[ferredoxin] + 2 S-adenosyl-L-methionine + 4 H(+) = [[Fe-S] cluster scaffold protein] + N(6)-[(R)-dihydrolipoyl]-L-lysyl-[protein] + 4 Fe(3+) + 2 hydrogen sulfide + 2 5'-deoxyadenosine + 2 L-methionine + 2 reduced [2Fe-2S]-[ferredoxin]</text>
        <dbReference type="Rhea" id="RHEA:16585"/>
        <dbReference type="Rhea" id="RHEA-COMP:9928"/>
        <dbReference type="Rhea" id="RHEA-COMP:10000"/>
        <dbReference type="Rhea" id="RHEA-COMP:10001"/>
        <dbReference type="Rhea" id="RHEA-COMP:10475"/>
        <dbReference type="Rhea" id="RHEA-COMP:14568"/>
        <dbReference type="Rhea" id="RHEA-COMP:14569"/>
        <dbReference type="ChEBI" id="CHEBI:15378"/>
        <dbReference type="ChEBI" id="CHEBI:17319"/>
        <dbReference type="ChEBI" id="CHEBI:29034"/>
        <dbReference type="ChEBI" id="CHEBI:29919"/>
        <dbReference type="ChEBI" id="CHEBI:33722"/>
        <dbReference type="ChEBI" id="CHEBI:33737"/>
        <dbReference type="ChEBI" id="CHEBI:33738"/>
        <dbReference type="ChEBI" id="CHEBI:57844"/>
        <dbReference type="ChEBI" id="CHEBI:59789"/>
        <dbReference type="ChEBI" id="CHEBI:78809"/>
        <dbReference type="ChEBI" id="CHEBI:83100"/>
        <dbReference type="EC" id="2.8.1.8"/>
    </reaction>
</comment>
<dbReference type="AlphaFoldDB" id="A0A1N6P0N7"/>
<dbReference type="SMART" id="SM00729">
    <property type="entry name" value="Elp3"/>
    <property type="match status" value="1"/>
</dbReference>
<dbReference type="GO" id="GO:0009249">
    <property type="term" value="P:protein lipoylation"/>
    <property type="evidence" value="ECO:0007669"/>
    <property type="project" value="UniProtKB-UniRule"/>
</dbReference>
<dbReference type="STRING" id="159291.SAMN05920897_10262"/>
<dbReference type="Pfam" id="PF16881">
    <property type="entry name" value="LIAS_N"/>
    <property type="match status" value="1"/>
</dbReference>
<evidence type="ECO:0000256" key="6">
    <source>
        <dbReference type="ARBA" id="ARBA00023004"/>
    </source>
</evidence>
<keyword evidence="3 9" id="KW-0808">Transferase</keyword>
<keyword evidence="7 9" id="KW-0411">Iron-sulfur</keyword>
<evidence type="ECO:0000256" key="5">
    <source>
        <dbReference type="ARBA" id="ARBA00022723"/>
    </source>
</evidence>
<dbReference type="InterPro" id="IPR006638">
    <property type="entry name" value="Elp3/MiaA/NifB-like_rSAM"/>
</dbReference>
<dbReference type="PIRSF" id="PIRSF005963">
    <property type="entry name" value="Lipoyl_synth"/>
    <property type="match status" value="1"/>
</dbReference>
<evidence type="ECO:0000256" key="2">
    <source>
        <dbReference type="ARBA" id="ARBA00022490"/>
    </source>
</evidence>
<dbReference type="InterPro" id="IPR031691">
    <property type="entry name" value="LIAS_N"/>
</dbReference>
<keyword evidence="1 9" id="KW-0004">4Fe-4S</keyword>
<evidence type="ECO:0000256" key="8">
    <source>
        <dbReference type="ARBA" id="ARBA00047326"/>
    </source>
</evidence>
<evidence type="ECO:0000313" key="11">
    <source>
        <dbReference type="EMBL" id="SIP97702.1"/>
    </source>
</evidence>
<dbReference type="Pfam" id="PF04055">
    <property type="entry name" value="Radical_SAM"/>
    <property type="match status" value="1"/>
</dbReference>
<evidence type="ECO:0000256" key="7">
    <source>
        <dbReference type="ARBA" id="ARBA00023014"/>
    </source>
</evidence>
<comment type="similarity">
    <text evidence="9">Belongs to the radical SAM superfamily. Lipoyl synthase family.</text>
</comment>
<dbReference type="SFLD" id="SFLDF00271">
    <property type="entry name" value="lipoyl_synthase"/>
    <property type="match status" value="1"/>
</dbReference>
<dbReference type="GO" id="GO:0016992">
    <property type="term" value="F:lipoate synthase activity"/>
    <property type="evidence" value="ECO:0007669"/>
    <property type="project" value="UniProtKB-UniRule"/>
</dbReference>
<feature type="binding site" evidence="9">
    <location>
        <position position="65"/>
    </location>
    <ligand>
        <name>[4Fe-4S] cluster</name>
        <dbReference type="ChEBI" id="CHEBI:49883"/>
        <label>2</label>
        <note>4Fe-4S-S-AdoMet</note>
    </ligand>
</feature>
<dbReference type="InterPro" id="IPR058240">
    <property type="entry name" value="rSAM_sf"/>
</dbReference>
<dbReference type="SFLD" id="SFLDS00029">
    <property type="entry name" value="Radical_SAM"/>
    <property type="match status" value="1"/>
</dbReference>
<feature type="binding site" evidence="9">
    <location>
        <position position="49"/>
    </location>
    <ligand>
        <name>[4Fe-4S] cluster</name>
        <dbReference type="ChEBI" id="CHEBI:49883"/>
        <label>1</label>
    </ligand>
</feature>
<organism evidence="11 12">
    <name type="scientific">Alkalispirochaeta americana</name>
    <dbReference type="NCBI Taxonomy" id="159291"/>
    <lineage>
        <taxon>Bacteria</taxon>
        <taxon>Pseudomonadati</taxon>
        <taxon>Spirochaetota</taxon>
        <taxon>Spirochaetia</taxon>
        <taxon>Spirochaetales</taxon>
        <taxon>Spirochaetaceae</taxon>
        <taxon>Alkalispirochaeta</taxon>
    </lineage>
</organism>
<proteinExistence type="inferred from homology"/>
<dbReference type="HAMAP" id="MF_00206">
    <property type="entry name" value="Lipoyl_synth"/>
    <property type="match status" value="1"/>
</dbReference>
<dbReference type="InterPro" id="IPR007197">
    <property type="entry name" value="rSAM"/>
</dbReference>
<dbReference type="InterPro" id="IPR003698">
    <property type="entry name" value="Lipoyl_synth"/>
</dbReference>
<comment type="cofactor">
    <cofactor evidence="9">
        <name>[4Fe-4S] cluster</name>
        <dbReference type="ChEBI" id="CHEBI:49883"/>
    </cofactor>
    <text evidence="9">Binds 2 [4Fe-4S] clusters per subunit. One cluster is coordinated with 3 cysteines and an exchangeable S-adenosyl-L-methionine.</text>
</comment>
<dbReference type="SFLD" id="SFLDG01058">
    <property type="entry name" value="lipoyl_synthase_like"/>
    <property type="match status" value="1"/>
</dbReference>
<dbReference type="NCBIfam" id="NF009544">
    <property type="entry name" value="PRK12928.1"/>
    <property type="match status" value="1"/>
</dbReference>
<dbReference type="PANTHER" id="PTHR10949">
    <property type="entry name" value="LIPOYL SYNTHASE"/>
    <property type="match status" value="1"/>
</dbReference>
<gene>
    <name evidence="9" type="primary">lipA</name>
    <name evidence="11" type="ORF">SAMN05920897_10262</name>
</gene>
<comment type="function">
    <text evidence="9">Catalyzes the radical-mediated insertion of two sulfur atoms into the C-6 and C-8 positions of the octanoyl moiety bound to the lipoyl domains of lipoate-dependent enzymes, thereby converting the octanoylated domains into lipoylated derivatives.</text>
</comment>
<feature type="binding site" evidence="9">
    <location>
        <position position="69"/>
    </location>
    <ligand>
        <name>[4Fe-4S] cluster</name>
        <dbReference type="ChEBI" id="CHEBI:49883"/>
        <label>2</label>
        <note>4Fe-4S-S-AdoMet</note>
    </ligand>
</feature>
<dbReference type="PANTHER" id="PTHR10949:SF0">
    <property type="entry name" value="LIPOYL SYNTHASE, MITOCHONDRIAL"/>
    <property type="match status" value="1"/>
</dbReference>